<dbReference type="Proteomes" id="UP000572635">
    <property type="component" value="Unassembled WGS sequence"/>
</dbReference>
<evidence type="ECO:0000313" key="1">
    <source>
        <dbReference type="EMBL" id="MBB5432010.1"/>
    </source>
</evidence>
<protein>
    <recommendedName>
        <fullName evidence="3">Antibiotic biosynthesis monooxygenase</fullName>
    </recommendedName>
</protein>
<proteinExistence type="predicted"/>
<comment type="caution">
    <text evidence="1">The sequence shown here is derived from an EMBL/GenBank/DDBJ whole genome shotgun (WGS) entry which is preliminary data.</text>
</comment>
<evidence type="ECO:0000313" key="2">
    <source>
        <dbReference type="Proteomes" id="UP000572635"/>
    </source>
</evidence>
<sequence>MTNTAAGAVLGDAILFHNTMRVLDGHLAEFRAAIERAVAFAQGEGPQLMVEVFIDEPRMLAHSFQLYADSDAVRAHWRMSDPYIRGVMEHCEIHDFAVYGDPDPELRDALAEQGLPIVPRFTGFTRHPAGASPR</sequence>
<organism evidence="1 2">
    <name type="scientific">Nocardiopsis composta</name>
    <dbReference type="NCBI Taxonomy" id="157465"/>
    <lineage>
        <taxon>Bacteria</taxon>
        <taxon>Bacillati</taxon>
        <taxon>Actinomycetota</taxon>
        <taxon>Actinomycetes</taxon>
        <taxon>Streptosporangiales</taxon>
        <taxon>Nocardiopsidaceae</taxon>
        <taxon>Nocardiopsis</taxon>
    </lineage>
</organism>
<accession>A0A7W8VDG1</accession>
<keyword evidence="2" id="KW-1185">Reference proteome</keyword>
<gene>
    <name evidence="1" type="ORF">HDA36_002094</name>
</gene>
<dbReference type="RefSeq" id="WP_184391632.1">
    <property type="nucleotide sequence ID" value="NZ_BAAAJD010000058.1"/>
</dbReference>
<dbReference type="EMBL" id="JACHDB010000001">
    <property type="protein sequence ID" value="MBB5432010.1"/>
    <property type="molecule type" value="Genomic_DNA"/>
</dbReference>
<dbReference type="AlphaFoldDB" id="A0A7W8VDG1"/>
<evidence type="ECO:0008006" key="3">
    <source>
        <dbReference type="Google" id="ProtNLM"/>
    </source>
</evidence>
<reference evidence="1 2" key="1">
    <citation type="submission" date="2020-08" db="EMBL/GenBank/DDBJ databases">
        <title>Sequencing the genomes of 1000 actinobacteria strains.</title>
        <authorList>
            <person name="Klenk H.-P."/>
        </authorList>
    </citation>
    <scope>NUCLEOTIDE SEQUENCE [LARGE SCALE GENOMIC DNA]</scope>
    <source>
        <strain evidence="1 2">DSM 44551</strain>
    </source>
</reference>
<name>A0A7W8VDG1_9ACTN</name>